<gene>
    <name evidence="14" type="ORF">K505DRAFT_408884</name>
</gene>
<dbReference type="GO" id="GO:0006559">
    <property type="term" value="P:L-phenylalanine catabolic process"/>
    <property type="evidence" value="ECO:0007669"/>
    <property type="project" value="UniProtKB-UniPathway"/>
</dbReference>
<evidence type="ECO:0000259" key="13">
    <source>
        <dbReference type="Pfam" id="PF20510"/>
    </source>
</evidence>
<dbReference type="EMBL" id="MU001990">
    <property type="protein sequence ID" value="KAF2792016.1"/>
    <property type="molecule type" value="Genomic_DNA"/>
</dbReference>
<dbReference type="AlphaFoldDB" id="A0A6A6X6N2"/>
<keyword evidence="8" id="KW-0560">Oxidoreductase</keyword>
<dbReference type="InterPro" id="IPR046451">
    <property type="entry name" value="HgmA_C"/>
</dbReference>
<dbReference type="Proteomes" id="UP000799757">
    <property type="component" value="Unassembled WGS sequence"/>
</dbReference>
<evidence type="ECO:0000256" key="11">
    <source>
        <dbReference type="PIRSR" id="PIRSR605708-2"/>
    </source>
</evidence>
<dbReference type="InterPro" id="IPR005708">
    <property type="entry name" value="Homogentis_dOase"/>
</dbReference>
<feature type="binding site" evidence="11">
    <location>
        <position position="361"/>
    </location>
    <ligand>
        <name>Fe cation</name>
        <dbReference type="ChEBI" id="CHEBI:24875"/>
    </ligand>
</feature>
<dbReference type="SUPFAM" id="SSF51182">
    <property type="entry name" value="RmlC-like cupins"/>
    <property type="match status" value="1"/>
</dbReference>
<evidence type="ECO:0000259" key="12">
    <source>
        <dbReference type="Pfam" id="PF04209"/>
    </source>
</evidence>
<dbReference type="Gene3D" id="2.60.120.10">
    <property type="entry name" value="Jelly Rolls"/>
    <property type="match status" value="1"/>
</dbReference>
<dbReference type="GO" id="GO:0004411">
    <property type="term" value="F:homogentisate 1,2-dioxygenase activity"/>
    <property type="evidence" value="ECO:0007669"/>
    <property type="project" value="UniProtKB-EC"/>
</dbReference>
<evidence type="ECO:0000256" key="6">
    <source>
        <dbReference type="ARBA" id="ARBA00022878"/>
    </source>
</evidence>
<comment type="pathway">
    <text evidence="2">Amino-acid degradation; L-phenylalanine degradation; acetoacetate and fumarate from L-phenylalanine: step 4/6.</text>
</comment>
<evidence type="ECO:0000313" key="14">
    <source>
        <dbReference type="EMBL" id="KAF2792016.1"/>
    </source>
</evidence>
<evidence type="ECO:0000256" key="5">
    <source>
        <dbReference type="ARBA" id="ARBA00022723"/>
    </source>
</evidence>
<keyword evidence="5 11" id="KW-0479">Metal-binding</keyword>
<dbReference type="GO" id="GO:0006572">
    <property type="term" value="P:L-tyrosine catabolic process"/>
    <property type="evidence" value="ECO:0007669"/>
    <property type="project" value="UniProtKB-KW"/>
</dbReference>
<evidence type="ECO:0000256" key="10">
    <source>
        <dbReference type="ARBA" id="ARBA00023232"/>
    </source>
</evidence>
<feature type="binding site" evidence="11">
    <location>
        <position position="391"/>
    </location>
    <ligand>
        <name>homogentisate</name>
        <dbReference type="ChEBI" id="CHEBI:16169"/>
    </ligand>
</feature>
<keyword evidence="10" id="KW-0585">Phenylalanine catabolism</keyword>
<keyword evidence="9 11" id="KW-0408">Iron</keyword>
<evidence type="ECO:0000256" key="4">
    <source>
        <dbReference type="ARBA" id="ARBA00013127"/>
    </source>
</evidence>
<dbReference type="CDD" id="cd07000">
    <property type="entry name" value="cupin_HGO_N"/>
    <property type="match status" value="1"/>
</dbReference>
<feature type="binding site" evidence="11">
    <location>
        <position position="370"/>
    </location>
    <ligand>
        <name>homogentisate</name>
        <dbReference type="ChEBI" id="CHEBI:16169"/>
    </ligand>
</feature>
<dbReference type="PANTHER" id="PTHR11056">
    <property type="entry name" value="HOMOGENTISATE 1,2-DIOXYGENASE"/>
    <property type="match status" value="1"/>
</dbReference>
<dbReference type="InterPro" id="IPR014710">
    <property type="entry name" value="RmlC-like_jellyroll"/>
</dbReference>
<reference evidence="14" key="1">
    <citation type="journal article" date="2020" name="Stud. Mycol.">
        <title>101 Dothideomycetes genomes: a test case for predicting lifestyles and emergence of pathogens.</title>
        <authorList>
            <person name="Haridas S."/>
            <person name="Albert R."/>
            <person name="Binder M."/>
            <person name="Bloem J."/>
            <person name="Labutti K."/>
            <person name="Salamov A."/>
            <person name="Andreopoulos B."/>
            <person name="Baker S."/>
            <person name="Barry K."/>
            <person name="Bills G."/>
            <person name="Bluhm B."/>
            <person name="Cannon C."/>
            <person name="Castanera R."/>
            <person name="Culley D."/>
            <person name="Daum C."/>
            <person name="Ezra D."/>
            <person name="Gonzalez J."/>
            <person name="Henrissat B."/>
            <person name="Kuo A."/>
            <person name="Liang C."/>
            <person name="Lipzen A."/>
            <person name="Lutzoni F."/>
            <person name="Magnuson J."/>
            <person name="Mondo S."/>
            <person name="Nolan M."/>
            <person name="Ohm R."/>
            <person name="Pangilinan J."/>
            <person name="Park H.-J."/>
            <person name="Ramirez L."/>
            <person name="Alfaro M."/>
            <person name="Sun H."/>
            <person name="Tritt A."/>
            <person name="Yoshinaga Y."/>
            <person name="Zwiers L.-H."/>
            <person name="Turgeon B."/>
            <person name="Goodwin S."/>
            <person name="Spatafora J."/>
            <person name="Crous P."/>
            <person name="Grigoriev I."/>
        </authorList>
    </citation>
    <scope>NUCLEOTIDE SEQUENCE</scope>
    <source>
        <strain evidence="14">CBS 109.77</strain>
    </source>
</reference>
<dbReference type="FunFam" id="2.60.120.10:FF:000034">
    <property type="entry name" value="Homogentisate 1,2-dioxygenase"/>
    <property type="match status" value="1"/>
</dbReference>
<evidence type="ECO:0000256" key="3">
    <source>
        <dbReference type="ARBA" id="ARBA00007757"/>
    </source>
</evidence>
<feature type="binding site" evidence="11">
    <location>
        <position position="355"/>
    </location>
    <ligand>
        <name>Fe cation</name>
        <dbReference type="ChEBI" id="CHEBI:24875"/>
    </ligand>
</feature>
<sequence length="499" mass="55236">MKGATAQSSFATTPTKSDPYAYQCGFGNRFASESISGVLPRGQNCPQRVKYDLYSEQLNGSSFVSARAALQHVWMYRIRPSVAHGELSKSDVNREIQAYFSPSNPRVEYNPSQQAWDPFPLPEAAQQPSVDFVQSLRTVAGQGDPTSKQGITIHVYAANASMLNRAFCNNDGDFLILPQHGRLDIQTELGHLMVRPGELVVIQAGIRFKVGLPDGPSRGYVQEIFGAHYELPELGPVGSNGMALPRDFEYPLASFDIDSESGWEIVYKLAGNLHSCQQSHTPFDVVAWHGNYSPYKYAVEKFVNMANVEFDQADPTIYCVLTARSIVPGVSLTDFLVFTPKTISTQNTFRPPYYHRNMSTEIMGLVYGTYGGSAHVLEPGGLSYEASYMPHGETYETWETATTQELVPTRICEETLAFMFHISVPLLLTDWALKSPALHLTDLKQAATFKGHFLDHLEEINAKLSEKGLPVIGETDKMVEMKLTNGDKGLKAHSQLNGS</sequence>
<evidence type="ECO:0000256" key="2">
    <source>
        <dbReference type="ARBA" id="ARBA00004704"/>
    </source>
</evidence>
<dbReference type="GO" id="GO:0046872">
    <property type="term" value="F:metal ion binding"/>
    <property type="evidence" value="ECO:0007669"/>
    <property type="project" value="UniProtKB-KW"/>
</dbReference>
<proteinExistence type="inferred from homology"/>
<dbReference type="PANTHER" id="PTHR11056:SF0">
    <property type="entry name" value="HOMOGENTISATE 1,2-DIOXYGENASE"/>
    <property type="match status" value="1"/>
</dbReference>
<dbReference type="EC" id="1.13.11.5" evidence="4"/>
<comment type="similarity">
    <text evidence="3">Belongs to the homogentisate dioxygenase family.</text>
</comment>
<accession>A0A6A6X6N2</accession>
<feature type="binding site" evidence="11">
    <location>
        <position position="391"/>
    </location>
    <ligand>
        <name>Fe cation</name>
        <dbReference type="ChEBI" id="CHEBI:24875"/>
    </ligand>
</feature>
<keyword evidence="6" id="KW-0828">Tyrosine catabolism</keyword>
<protein>
    <recommendedName>
        <fullName evidence="4">homogentisate 1,2-dioxygenase</fullName>
        <ecNumber evidence="4">1.13.11.5</ecNumber>
    </recommendedName>
</protein>
<keyword evidence="15" id="KW-1185">Reference proteome</keyword>
<dbReference type="Pfam" id="PF20510">
    <property type="entry name" value="HgmA_N"/>
    <property type="match status" value="1"/>
</dbReference>
<evidence type="ECO:0000256" key="8">
    <source>
        <dbReference type="ARBA" id="ARBA00023002"/>
    </source>
</evidence>
<organism evidence="14 15">
    <name type="scientific">Melanomma pulvis-pyrius CBS 109.77</name>
    <dbReference type="NCBI Taxonomy" id="1314802"/>
    <lineage>
        <taxon>Eukaryota</taxon>
        <taxon>Fungi</taxon>
        <taxon>Dikarya</taxon>
        <taxon>Ascomycota</taxon>
        <taxon>Pezizomycotina</taxon>
        <taxon>Dothideomycetes</taxon>
        <taxon>Pleosporomycetidae</taxon>
        <taxon>Pleosporales</taxon>
        <taxon>Melanommataceae</taxon>
        <taxon>Melanomma</taxon>
    </lineage>
</organism>
<dbReference type="OrthoDB" id="1689029at2759"/>
<evidence type="ECO:0000256" key="7">
    <source>
        <dbReference type="ARBA" id="ARBA00022964"/>
    </source>
</evidence>
<evidence type="ECO:0000256" key="1">
    <source>
        <dbReference type="ARBA" id="ARBA00001962"/>
    </source>
</evidence>
<keyword evidence="7 14" id="KW-0223">Dioxygenase</keyword>
<evidence type="ECO:0000313" key="15">
    <source>
        <dbReference type="Proteomes" id="UP000799757"/>
    </source>
</evidence>
<dbReference type="Pfam" id="PF04209">
    <property type="entry name" value="HgmA_C"/>
    <property type="match status" value="1"/>
</dbReference>
<feature type="domain" description="Homogentisate 1,2-dioxygenase N-terminal" evidence="13">
    <location>
        <begin position="21"/>
        <end position="298"/>
    </location>
</feature>
<comment type="cofactor">
    <cofactor evidence="1 11">
        <name>Fe cation</name>
        <dbReference type="ChEBI" id="CHEBI:24875"/>
    </cofactor>
</comment>
<evidence type="ECO:0000256" key="9">
    <source>
        <dbReference type="ARBA" id="ARBA00023004"/>
    </source>
</evidence>
<name>A0A6A6X6N2_9PLEO</name>
<feature type="domain" description="Homogentisate 1,2-dioxygenase C-terminal" evidence="12">
    <location>
        <begin position="301"/>
        <end position="450"/>
    </location>
</feature>
<dbReference type="InterPro" id="IPR011051">
    <property type="entry name" value="RmlC_Cupin_sf"/>
</dbReference>
<dbReference type="InterPro" id="IPR046452">
    <property type="entry name" value="HgmA_N"/>
</dbReference>
<dbReference type="UniPathway" id="UPA00139">
    <property type="reaction ID" value="UER00339"/>
</dbReference>
<dbReference type="GO" id="GO:0005737">
    <property type="term" value="C:cytoplasm"/>
    <property type="evidence" value="ECO:0007669"/>
    <property type="project" value="TreeGrafter"/>
</dbReference>